<dbReference type="PROSITE" id="PS51898">
    <property type="entry name" value="TYR_RECOMBINASE"/>
    <property type="match status" value="1"/>
</dbReference>
<name>A0ABY7J1D6_STRNI</name>
<accession>A0ABY7J1D6</accession>
<dbReference type="GeneID" id="301331376"/>
<dbReference type="EMBL" id="CP114203">
    <property type="protein sequence ID" value="WAU03982.1"/>
    <property type="molecule type" value="Genomic_DNA"/>
</dbReference>
<dbReference type="Gene3D" id="1.10.443.10">
    <property type="entry name" value="Intergrase catalytic core"/>
    <property type="match status" value="1"/>
</dbReference>
<dbReference type="InterPro" id="IPR013762">
    <property type="entry name" value="Integrase-like_cat_sf"/>
</dbReference>
<dbReference type="InterPro" id="IPR002104">
    <property type="entry name" value="Integrase_catalytic"/>
</dbReference>
<keyword evidence="4" id="KW-1185">Reference proteome</keyword>
<protein>
    <submittedName>
        <fullName evidence="3">Site-specific integrase</fullName>
    </submittedName>
</protein>
<dbReference type="RefSeq" id="WP_277411103.1">
    <property type="nucleotide sequence ID" value="NZ_CP114203.1"/>
</dbReference>
<dbReference type="InterPro" id="IPR011010">
    <property type="entry name" value="DNA_brk_join_enz"/>
</dbReference>
<dbReference type="SUPFAM" id="SSF56349">
    <property type="entry name" value="DNA breaking-rejoining enzymes"/>
    <property type="match status" value="1"/>
</dbReference>
<dbReference type="Pfam" id="PF00589">
    <property type="entry name" value="Phage_integrase"/>
    <property type="match status" value="1"/>
</dbReference>
<feature type="domain" description="Tyr recombinase" evidence="2">
    <location>
        <begin position="7"/>
        <end position="193"/>
    </location>
</feature>
<evidence type="ECO:0000313" key="3">
    <source>
        <dbReference type="EMBL" id="WAU03982.1"/>
    </source>
</evidence>
<proteinExistence type="predicted"/>
<sequence>MSQPAIDESALLSSEQIRLLLGWVRENAAVEGAVYPFLVSIAEAALSPGEAVALRVDDMTLPEGEFGEASIRAGEGRKVPVAPELVILLRGWISRADLEPGDLLFPSERGVPLSSSVRRRVWKQAREAVLRPDELEAGLGEHVTSLRDSCLEKWLNAGVPVWGVAEWAGVTPSWLALRYPHCFRAEDTEVDWDHLAQVMALPDSLKS</sequence>
<dbReference type="Proteomes" id="UP001210169">
    <property type="component" value="Chromosome"/>
</dbReference>
<evidence type="ECO:0000256" key="1">
    <source>
        <dbReference type="ARBA" id="ARBA00023172"/>
    </source>
</evidence>
<reference evidence="3 4" key="1">
    <citation type="submission" date="2022-12" db="EMBL/GenBank/DDBJ databases">
        <authorList>
            <person name="Ruckert C."/>
            <person name="Busche T."/>
            <person name="Kalinowski J."/>
            <person name="Wittmann C."/>
        </authorList>
    </citation>
    <scope>NUCLEOTIDE SEQUENCE [LARGE SCALE GENOMIC DNA]</scope>
    <source>
        <strain evidence="3 4">DSM 40276</strain>
    </source>
</reference>
<keyword evidence="1" id="KW-0233">DNA recombination</keyword>
<evidence type="ECO:0000259" key="2">
    <source>
        <dbReference type="PROSITE" id="PS51898"/>
    </source>
</evidence>
<evidence type="ECO:0000313" key="4">
    <source>
        <dbReference type="Proteomes" id="UP001210169"/>
    </source>
</evidence>
<organism evidence="3 4">
    <name type="scientific">Streptomyces nigrescens</name>
    <dbReference type="NCBI Taxonomy" id="1920"/>
    <lineage>
        <taxon>Bacteria</taxon>
        <taxon>Bacillati</taxon>
        <taxon>Actinomycetota</taxon>
        <taxon>Actinomycetes</taxon>
        <taxon>Kitasatosporales</taxon>
        <taxon>Streptomycetaceae</taxon>
        <taxon>Streptomyces</taxon>
    </lineage>
</organism>
<gene>
    <name evidence="3" type="ORF">STRNI_002195</name>
</gene>